<proteinExistence type="predicted"/>
<feature type="non-terminal residue" evidence="1">
    <location>
        <position position="1"/>
    </location>
</feature>
<dbReference type="EMBL" id="CAJVPM010030914">
    <property type="protein sequence ID" value="CAG8678120.1"/>
    <property type="molecule type" value="Genomic_DNA"/>
</dbReference>
<comment type="caution">
    <text evidence="1">The sequence shown here is derived from an EMBL/GenBank/DDBJ whole genome shotgun (WGS) entry which is preliminary data.</text>
</comment>
<organism evidence="1 2">
    <name type="scientific">Scutellospora calospora</name>
    <dbReference type="NCBI Taxonomy" id="85575"/>
    <lineage>
        <taxon>Eukaryota</taxon>
        <taxon>Fungi</taxon>
        <taxon>Fungi incertae sedis</taxon>
        <taxon>Mucoromycota</taxon>
        <taxon>Glomeromycotina</taxon>
        <taxon>Glomeromycetes</taxon>
        <taxon>Diversisporales</taxon>
        <taxon>Gigasporaceae</taxon>
        <taxon>Scutellospora</taxon>
    </lineage>
</organism>
<dbReference type="Proteomes" id="UP000789860">
    <property type="component" value="Unassembled WGS sequence"/>
</dbReference>
<reference evidence="1" key="1">
    <citation type="submission" date="2021-06" db="EMBL/GenBank/DDBJ databases">
        <authorList>
            <person name="Kallberg Y."/>
            <person name="Tangrot J."/>
            <person name="Rosling A."/>
        </authorList>
    </citation>
    <scope>NUCLEOTIDE SEQUENCE</scope>
    <source>
        <strain evidence="1">AU212A</strain>
    </source>
</reference>
<gene>
    <name evidence="1" type="ORF">SCALOS_LOCUS9624</name>
</gene>
<name>A0ACA9NVF6_9GLOM</name>
<sequence length="48" mass="5388">MYYIESDTSYSDLDTDPKSEPEALALTLKAINKNTSEIEDINDLYGSI</sequence>
<accession>A0ACA9NVF6</accession>
<evidence type="ECO:0000313" key="1">
    <source>
        <dbReference type="EMBL" id="CAG8678120.1"/>
    </source>
</evidence>
<evidence type="ECO:0000313" key="2">
    <source>
        <dbReference type="Proteomes" id="UP000789860"/>
    </source>
</evidence>
<keyword evidence="2" id="KW-1185">Reference proteome</keyword>
<protein>
    <submittedName>
        <fullName evidence="1">1247_t:CDS:1</fullName>
    </submittedName>
</protein>